<sequence length="187" mass="21133">TSPEKRTSSTTKEIISSPPKTPKTKKTKASTIDQENGLTQQKIIKETPQRDALTDLSMIPQNLMNGNLTMEQVLEKDPKPRKKKNKAVPCQKHTKFINAALPISNTHVTINIPTPTPTPRKIAITKKRRMEEIHDSTTKPDYSYAAMIAQAILQSPGKKAALNEIYTWISKNYPYYKREEKSGTGWE</sequence>
<protein>
    <submittedName>
        <fullName evidence="5">4179_t:CDS:1</fullName>
    </submittedName>
</protein>
<evidence type="ECO:0000256" key="1">
    <source>
        <dbReference type="ARBA" id="ARBA00023125"/>
    </source>
</evidence>
<dbReference type="InterPro" id="IPR036388">
    <property type="entry name" value="WH-like_DNA-bd_sf"/>
</dbReference>
<evidence type="ECO:0000313" key="5">
    <source>
        <dbReference type="EMBL" id="CAG8698535.1"/>
    </source>
</evidence>
<evidence type="ECO:0000259" key="4">
    <source>
        <dbReference type="PROSITE" id="PS50039"/>
    </source>
</evidence>
<feature type="region of interest" description="Disordered" evidence="3">
    <location>
        <begin position="1"/>
        <end position="36"/>
    </location>
</feature>
<dbReference type="PANTHER" id="PTHR11829:SF343">
    <property type="entry name" value="FORK-HEAD DOMAIN-CONTAINING PROTEIN"/>
    <property type="match status" value="1"/>
</dbReference>
<dbReference type="InterPro" id="IPR001766">
    <property type="entry name" value="Fork_head_dom"/>
</dbReference>
<feature type="non-terminal residue" evidence="5">
    <location>
        <position position="1"/>
    </location>
</feature>
<evidence type="ECO:0000313" key="6">
    <source>
        <dbReference type="Proteomes" id="UP000789831"/>
    </source>
</evidence>
<comment type="subcellular location">
    <subcellularLocation>
        <location evidence="2">Nucleus</location>
    </subcellularLocation>
</comment>
<dbReference type="EMBL" id="CAJVPL010017345">
    <property type="protein sequence ID" value="CAG8698535.1"/>
    <property type="molecule type" value="Genomic_DNA"/>
</dbReference>
<dbReference type="Proteomes" id="UP000789831">
    <property type="component" value="Unassembled WGS sequence"/>
</dbReference>
<gene>
    <name evidence="5" type="ORF">AGERDE_LOCUS13388</name>
</gene>
<dbReference type="GO" id="GO:0000981">
    <property type="term" value="F:DNA-binding transcription factor activity, RNA polymerase II-specific"/>
    <property type="evidence" value="ECO:0007669"/>
    <property type="project" value="TreeGrafter"/>
</dbReference>
<dbReference type="AlphaFoldDB" id="A0A9N9HNY4"/>
<dbReference type="OrthoDB" id="5954824at2759"/>
<dbReference type="GO" id="GO:0000978">
    <property type="term" value="F:RNA polymerase II cis-regulatory region sequence-specific DNA binding"/>
    <property type="evidence" value="ECO:0007669"/>
    <property type="project" value="TreeGrafter"/>
</dbReference>
<feature type="non-terminal residue" evidence="5">
    <location>
        <position position="187"/>
    </location>
</feature>
<dbReference type="Gene3D" id="1.10.10.10">
    <property type="entry name" value="Winged helix-like DNA-binding domain superfamily/Winged helix DNA-binding domain"/>
    <property type="match status" value="1"/>
</dbReference>
<dbReference type="SUPFAM" id="SSF46785">
    <property type="entry name" value="Winged helix' DNA-binding domain"/>
    <property type="match status" value="1"/>
</dbReference>
<name>A0A9N9HNY4_9GLOM</name>
<dbReference type="Pfam" id="PF00250">
    <property type="entry name" value="Forkhead"/>
    <property type="match status" value="1"/>
</dbReference>
<keyword evidence="6" id="KW-1185">Reference proteome</keyword>
<dbReference type="PANTHER" id="PTHR11829">
    <property type="entry name" value="FORKHEAD BOX PROTEIN"/>
    <property type="match status" value="1"/>
</dbReference>
<dbReference type="PRINTS" id="PR00053">
    <property type="entry name" value="FORKHEAD"/>
</dbReference>
<comment type="caution">
    <text evidence="5">The sequence shown here is derived from an EMBL/GenBank/DDBJ whole genome shotgun (WGS) entry which is preliminary data.</text>
</comment>
<feature type="DNA-binding region" description="Fork-head" evidence="2">
    <location>
        <begin position="139"/>
        <end position="187"/>
    </location>
</feature>
<keyword evidence="1 2" id="KW-0238">DNA-binding</keyword>
<reference evidence="5" key="1">
    <citation type="submission" date="2021-06" db="EMBL/GenBank/DDBJ databases">
        <authorList>
            <person name="Kallberg Y."/>
            <person name="Tangrot J."/>
            <person name="Rosling A."/>
        </authorList>
    </citation>
    <scope>NUCLEOTIDE SEQUENCE</scope>
    <source>
        <strain evidence="5">MT106</strain>
    </source>
</reference>
<dbReference type="InterPro" id="IPR050211">
    <property type="entry name" value="FOX_domain-containing"/>
</dbReference>
<feature type="domain" description="Fork-head" evidence="4">
    <location>
        <begin position="139"/>
        <end position="187"/>
    </location>
</feature>
<dbReference type="PROSITE" id="PS50039">
    <property type="entry name" value="FORK_HEAD_3"/>
    <property type="match status" value="1"/>
</dbReference>
<keyword evidence="2" id="KW-0539">Nucleus</keyword>
<accession>A0A9N9HNY4</accession>
<dbReference type="InterPro" id="IPR036390">
    <property type="entry name" value="WH_DNA-bd_sf"/>
</dbReference>
<dbReference type="SMART" id="SM00339">
    <property type="entry name" value="FH"/>
    <property type="match status" value="1"/>
</dbReference>
<organism evidence="5 6">
    <name type="scientific">Ambispora gerdemannii</name>
    <dbReference type="NCBI Taxonomy" id="144530"/>
    <lineage>
        <taxon>Eukaryota</taxon>
        <taxon>Fungi</taxon>
        <taxon>Fungi incertae sedis</taxon>
        <taxon>Mucoromycota</taxon>
        <taxon>Glomeromycotina</taxon>
        <taxon>Glomeromycetes</taxon>
        <taxon>Archaeosporales</taxon>
        <taxon>Ambisporaceae</taxon>
        <taxon>Ambispora</taxon>
    </lineage>
</organism>
<evidence type="ECO:0000256" key="3">
    <source>
        <dbReference type="SAM" id="MobiDB-lite"/>
    </source>
</evidence>
<dbReference type="GO" id="GO:0005634">
    <property type="term" value="C:nucleus"/>
    <property type="evidence" value="ECO:0007669"/>
    <property type="project" value="UniProtKB-SubCell"/>
</dbReference>
<proteinExistence type="predicted"/>
<evidence type="ECO:0000256" key="2">
    <source>
        <dbReference type="PROSITE-ProRule" id="PRU00089"/>
    </source>
</evidence>